<keyword evidence="9" id="KW-0443">Lipid metabolism</keyword>
<accession>A0ABP0RZY0</accession>
<evidence type="ECO:0000256" key="12">
    <source>
        <dbReference type="RuleBase" id="RU000581"/>
    </source>
</evidence>
<dbReference type="CDD" id="cd03505">
    <property type="entry name" value="Delta9-FADS-like"/>
    <property type="match status" value="1"/>
</dbReference>
<reference evidence="16 17" key="1">
    <citation type="submission" date="2024-02" db="EMBL/GenBank/DDBJ databases">
        <authorList>
            <person name="Chen Y."/>
            <person name="Shah S."/>
            <person name="Dougan E. K."/>
            <person name="Thang M."/>
            <person name="Chan C."/>
        </authorList>
    </citation>
    <scope>NUCLEOTIDE SEQUENCE [LARGE SCALE GENOMIC DNA]</scope>
</reference>
<keyword evidence="6 14" id="KW-1133">Transmembrane helix</keyword>
<evidence type="ECO:0000259" key="15">
    <source>
        <dbReference type="Pfam" id="PF00487"/>
    </source>
</evidence>
<evidence type="ECO:0000256" key="11">
    <source>
        <dbReference type="ARBA" id="ARBA00023160"/>
    </source>
</evidence>
<keyword evidence="7 12" id="KW-0560">Oxidoreductase</keyword>
<comment type="subcellular location">
    <subcellularLocation>
        <location evidence="1">Membrane</location>
        <topology evidence="1">Multi-pass membrane protein</topology>
    </subcellularLocation>
</comment>
<evidence type="ECO:0000313" key="17">
    <source>
        <dbReference type="Proteomes" id="UP001642484"/>
    </source>
</evidence>
<evidence type="ECO:0000256" key="10">
    <source>
        <dbReference type="ARBA" id="ARBA00023136"/>
    </source>
</evidence>
<feature type="transmembrane region" description="Helical" evidence="14">
    <location>
        <begin position="127"/>
        <end position="146"/>
    </location>
</feature>
<evidence type="ECO:0000256" key="5">
    <source>
        <dbReference type="ARBA" id="ARBA00022832"/>
    </source>
</evidence>
<dbReference type="PRINTS" id="PR00075">
    <property type="entry name" value="FACDDSATRASE"/>
</dbReference>
<keyword evidence="10 14" id="KW-0472">Membrane</keyword>
<dbReference type="PANTHER" id="PTHR11351:SF31">
    <property type="entry name" value="DESATURASE 1, ISOFORM A-RELATED"/>
    <property type="match status" value="1"/>
</dbReference>
<feature type="compositionally biased region" description="Low complexity" evidence="13">
    <location>
        <begin position="7"/>
        <end position="18"/>
    </location>
</feature>
<comment type="caution">
    <text evidence="16">The sequence shown here is derived from an EMBL/GenBank/DDBJ whole genome shotgun (WGS) entry which is preliminary data.</text>
</comment>
<evidence type="ECO:0000256" key="2">
    <source>
        <dbReference type="ARBA" id="ARBA00009295"/>
    </source>
</evidence>
<comment type="domain">
    <text evidence="12">The histidine box domains are involved in binding the catalytic metal ions.</text>
</comment>
<keyword evidence="8" id="KW-0408">Iron</keyword>
<evidence type="ECO:0000256" key="8">
    <source>
        <dbReference type="ARBA" id="ARBA00023004"/>
    </source>
</evidence>
<feature type="domain" description="Fatty acid desaturase" evidence="15">
    <location>
        <begin position="129"/>
        <end position="344"/>
    </location>
</feature>
<organism evidence="16 17">
    <name type="scientific">Durusdinium trenchii</name>
    <dbReference type="NCBI Taxonomy" id="1381693"/>
    <lineage>
        <taxon>Eukaryota</taxon>
        <taxon>Sar</taxon>
        <taxon>Alveolata</taxon>
        <taxon>Dinophyceae</taxon>
        <taxon>Suessiales</taxon>
        <taxon>Symbiodiniaceae</taxon>
        <taxon>Durusdinium</taxon>
    </lineage>
</organism>
<evidence type="ECO:0000256" key="9">
    <source>
        <dbReference type="ARBA" id="ARBA00023098"/>
    </source>
</evidence>
<sequence length="367" mass="42206">MQFSGRVALPAPHAHPVPRTAARLGEGQRPPSWTRQVTSVAAGLMAGLASTRQAVARRAKGTQVLPLGRWLQRFFSLRNRQFWNYSVSPRNYFVRRWRAEDLIQAAFVCVVHLGAFAAPFFFTWKAFACFCVGYVITGMLGITLSYHRQLSHRAFATPKWLEYVLAYCGALAVQGPPISWVSSHRHHHGNTDAEDDVHSPRDGFWWSHMGWLMDKDGTKVREDKKNASDISSQSYYRFLQQTYGLHCVVLPICLLYAFGGVPCVLWGFFARVVWFWHITWAVNSVSHVWGFQDWKTGDLSMNNWLVGILAFGEGWHNNHHAFERSCRHGLKWWQVDFTWYAIRTLEALGLAWNLQYPSQGRMERLAM</sequence>
<keyword evidence="5" id="KW-0276">Fatty acid metabolism</keyword>
<evidence type="ECO:0000256" key="14">
    <source>
        <dbReference type="SAM" id="Phobius"/>
    </source>
</evidence>
<dbReference type="Pfam" id="PF00487">
    <property type="entry name" value="FA_desaturase"/>
    <property type="match status" value="1"/>
</dbReference>
<evidence type="ECO:0000256" key="13">
    <source>
        <dbReference type="SAM" id="MobiDB-lite"/>
    </source>
</evidence>
<feature type="transmembrane region" description="Helical" evidence="14">
    <location>
        <begin position="243"/>
        <end position="268"/>
    </location>
</feature>
<feature type="region of interest" description="Disordered" evidence="13">
    <location>
        <begin position="1"/>
        <end position="32"/>
    </location>
</feature>
<dbReference type="PANTHER" id="PTHR11351">
    <property type="entry name" value="ACYL-COA DESATURASE"/>
    <property type="match status" value="1"/>
</dbReference>
<keyword evidence="11 12" id="KW-0275">Fatty acid biosynthesis</keyword>
<gene>
    <name evidence="16" type="ORF">CCMP2556_LOCUS49433</name>
</gene>
<keyword evidence="4 12" id="KW-0812">Transmembrane</keyword>
<evidence type="ECO:0000256" key="3">
    <source>
        <dbReference type="ARBA" id="ARBA00022516"/>
    </source>
</evidence>
<feature type="transmembrane region" description="Helical" evidence="14">
    <location>
        <begin position="274"/>
        <end position="291"/>
    </location>
</feature>
<dbReference type="InterPro" id="IPR005804">
    <property type="entry name" value="FA_desaturase_dom"/>
</dbReference>
<comment type="similarity">
    <text evidence="2 12">Belongs to the fatty acid desaturase type 1 family.</text>
</comment>
<comment type="cofactor">
    <cofactor evidence="12">
        <name>Fe(2+)</name>
        <dbReference type="ChEBI" id="CHEBI:29033"/>
    </cofactor>
</comment>
<feature type="transmembrane region" description="Helical" evidence="14">
    <location>
        <begin position="102"/>
        <end position="121"/>
    </location>
</feature>
<evidence type="ECO:0000256" key="6">
    <source>
        <dbReference type="ARBA" id="ARBA00022989"/>
    </source>
</evidence>
<keyword evidence="3 12" id="KW-0444">Lipid biosynthesis</keyword>
<keyword evidence="17" id="KW-1185">Reference proteome</keyword>
<dbReference type="EMBL" id="CAXAMN010026783">
    <property type="protein sequence ID" value="CAK9105658.1"/>
    <property type="molecule type" value="Genomic_DNA"/>
</dbReference>
<name>A0ABP0RZY0_9DINO</name>
<evidence type="ECO:0000256" key="4">
    <source>
        <dbReference type="ARBA" id="ARBA00022692"/>
    </source>
</evidence>
<evidence type="ECO:0000256" key="1">
    <source>
        <dbReference type="ARBA" id="ARBA00004141"/>
    </source>
</evidence>
<dbReference type="InterPro" id="IPR015876">
    <property type="entry name" value="Acyl-CoA_DS"/>
</dbReference>
<dbReference type="Proteomes" id="UP001642484">
    <property type="component" value="Unassembled WGS sequence"/>
</dbReference>
<evidence type="ECO:0000256" key="7">
    <source>
        <dbReference type="ARBA" id="ARBA00023002"/>
    </source>
</evidence>
<proteinExistence type="inferred from homology"/>
<evidence type="ECO:0000313" key="16">
    <source>
        <dbReference type="EMBL" id="CAK9105658.1"/>
    </source>
</evidence>
<protein>
    <recommendedName>
        <fullName evidence="15">Fatty acid desaturase domain-containing protein</fullName>
    </recommendedName>
</protein>